<proteinExistence type="predicted"/>
<organism evidence="3 4">
    <name type="scientific">Pedobacter ginsengiterrae</name>
    <dbReference type="NCBI Taxonomy" id="871696"/>
    <lineage>
        <taxon>Bacteria</taxon>
        <taxon>Pseudomonadati</taxon>
        <taxon>Bacteroidota</taxon>
        <taxon>Sphingobacteriia</taxon>
        <taxon>Sphingobacteriales</taxon>
        <taxon>Sphingobacteriaceae</taxon>
        <taxon>Pedobacter</taxon>
    </lineage>
</organism>
<dbReference type="RefSeq" id="WP_344765796.1">
    <property type="nucleotide sequence ID" value="NZ_BAABAK010000004.1"/>
</dbReference>
<accession>A0ABP7P6D4</accession>
<keyword evidence="2" id="KW-0732">Signal</keyword>
<comment type="caution">
    <text evidence="3">The sequence shown here is derived from an EMBL/GenBank/DDBJ whole genome shotgun (WGS) entry which is preliminary data.</text>
</comment>
<dbReference type="EMBL" id="BAABAK010000004">
    <property type="protein sequence ID" value="GAA3959926.1"/>
    <property type="molecule type" value="Genomic_DNA"/>
</dbReference>
<feature type="region of interest" description="Disordered" evidence="1">
    <location>
        <begin position="143"/>
        <end position="200"/>
    </location>
</feature>
<feature type="signal peptide" evidence="2">
    <location>
        <begin position="1"/>
        <end position="20"/>
    </location>
</feature>
<dbReference type="PANTHER" id="PTHR24023">
    <property type="entry name" value="COLLAGEN ALPHA"/>
    <property type="match status" value="1"/>
</dbReference>
<evidence type="ECO:0000313" key="3">
    <source>
        <dbReference type="EMBL" id="GAA3959926.1"/>
    </source>
</evidence>
<gene>
    <name evidence="3" type="ORF">GCM10022246_11640</name>
</gene>
<dbReference type="InterPro" id="IPR008160">
    <property type="entry name" value="Collagen"/>
</dbReference>
<dbReference type="Pfam" id="PF01391">
    <property type="entry name" value="Collagen"/>
    <property type="match status" value="2"/>
</dbReference>
<feature type="region of interest" description="Disordered" evidence="1">
    <location>
        <begin position="238"/>
        <end position="267"/>
    </location>
</feature>
<sequence>MKRMLLFAMLLFSMALTVQAQTPQQFNYQGAARNTNGTPLANKNIALRISILDASATGTSQYTEVRNVITNPFGLYSVVIGSSGATSTTGTIGAVTWGVGLKFIKVEIDPDNGNNFTVAGTAQLLSVPYALYSANGPTGAKGDTGATGAIGPQGATGPAGPTGATGLTGAKGDTGTTGATGPQGATGPAGPIGATGLTGATGATGSQGVVGATGPQGPIGPTGLTGIIGPQGIVGPAGAVGLKGDKGDKGDTGTQGPVGPSTGVAGGDLTGNYPNPTIANLQGKTLTAAAPLNNQVLMFDGTTWKPVTLDVSNITGGKALSSTDLNIDANGASALLKDVVVNINTGAVTTVKLADGAVTTIKIADAAVTSTKIGNKEVKTINVADAAIETLQIADASVSVAKLTTTGVADANKVYITNTTTGVPELISRAAFTNSTGWALRGNTNSQDNTNNFLGNTDDVAINFLINGQRSGRLGNSNDLNLSFGYKTFISNVSGFNNSVFGKEALSLNISGFENSAFGHMVLNRNFSGFNNSAFGSLSMATNTVGNDNTAFGAHTLAANITGTGNTGVGSYALASNTGNNNTTLGYNAGTANTSGAGNTFIGSNAGAANTSGAGNIFIGNSAGSSLAANANTLIIANTNTTLPLVSGQIATAGGYLTLNNGLGVATSAPASTSTLNINGSFATGILSYAAGGGLTLNESHHTIRIITASLSVTLPAANTVKGRVYVLINGAGLTFATTVVNPDGTTITAPTLNQVITIQSDGTDWVKISQ</sequence>
<dbReference type="Proteomes" id="UP001501081">
    <property type="component" value="Unassembled WGS sequence"/>
</dbReference>
<evidence type="ECO:0008006" key="5">
    <source>
        <dbReference type="Google" id="ProtNLM"/>
    </source>
</evidence>
<keyword evidence="4" id="KW-1185">Reference proteome</keyword>
<reference evidence="4" key="1">
    <citation type="journal article" date="2019" name="Int. J. Syst. Evol. Microbiol.">
        <title>The Global Catalogue of Microorganisms (GCM) 10K type strain sequencing project: providing services to taxonomists for standard genome sequencing and annotation.</title>
        <authorList>
            <consortium name="The Broad Institute Genomics Platform"/>
            <consortium name="The Broad Institute Genome Sequencing Center for Infectious Disease"/>
            <person name="Wu L."/>
            <person name="Ma J."/>
        </authorList>
    </citation>
    <scope>NUCLEOTIDE SEQUENCE [LARGE SCALE GENOMIC DNA]</scope>
    <source>
        <strain evidence="4">JCM 17338</strain>
    </source>
</reference>
<evidence type="ECO:0000256" key="2">
    <source>
        <dbReference type="SAM" id="SignalP"/>
    </source>
</evidence>
<dbReference type="InterPro" id="IPR050149">
    <property type="entry name" value="Collagen_superfamily"/>
</dbReference>
<evidence type="ECO:0000256" key="1">
    <source>
        <dbReference type="SAM" id="MobiDB-lite"/>
    </source>
</evidence>
<feature type="region of interest" description="Disordered" evidence="1">
    <location>
        <begin position="206"/>
        <end position="225"/>
    </location>
</feature>
<evidence type="ECO:0000313" key="4">
    <source>
        <dbReference type="Proteomes" id="UP001501081"/>
    </source>
</evidence>
<dbReference type="PANTHER" id="PTHR24023:SF1095">
    <property type="entry name" value="EGF-LIKE DOMAIN-CONTAINING PROTEIN"/>
    <property type="match status" value="1"/>
</dbReference>
<feature type="chain" id="PRO_5046807090" description="Collagen triple helix repeat protein" evidence="2">
    <location>
        <begin position="21"/>
        <end position="771"/>
    </location>
</feature>
<protein>
    <recommendedName>
        <fullName evidence="5">Collagen triple helix repeat protein</fullName>
    </recommendedName>
</protein>
<name>A0ABP7P6D4_9SPHI</name>